<evidence type="ECO:0000313" key="13">
    <source>
        <dbReference type="EMBL" id="WSC12032.1"/>
    </source>
</evidence>
<evidence type="ECO:0000313" key="14">
    <source>
        <dbReference type="Proteomes" id="UP000318186"/>
    </source>
</evidence>
<dbReference type="Pfam" id="PF00535">
    <property type="entry name" value="Glycos_transf_2"/>
    <property type="match status" value="1"/>
</dbReference>
<dbReference type="AlphaFoldDB" id="A0A561V691"/>
<dbReference type="Proteomes" id="UP000318186">
    <property type="component" value="Unassembled WGS sequence"/>
</dbReference>
<accession>A0A561V691</accession>
<keyword evidence="5" id="KW-0472">Membrane</keyword>
<dbReference type="RefSeq" id="WP_145766778.1">
    <property type="nucleotide sequence ID" value="NZ_CP109114.1"/>
</dbReference>
<evidence type="ECO:0000313" key="12">
    <source>
        <dbReference type="EMBL" id="TWG07131.1"/>
    </source>
</evidence>
<keyword evidence="2" id="KW-1003">Cell membrane</keyword>
<dbReference type="PANTHER" id="PTHR43646">
    <property type="entry name" value="GLYCOSYLTRANSFERASE"/>
    <property type="match status" value="1"/>
</dbReference>
<evidence type="ECO:0000256" key="3">
    <source>
        <dbReference type="ARBA" id="ARBA00022676"/>
    </source>
</evidence>
<comment type="function">
    <text evidence="6">Catalyzes the glycosylation of 4,4'-diaponeurosporenoate, i.e. the esterification of glucose at the C1'' position with the carboxyl group of 4,4'-diaponeurosporenic acid, to form glycosyl-4,4'-diaponeurosporenoate. This is a step in the biosynthesis of staphyloxanthin, an orange pigment present in most staphylococci strains.</text>
</comment>
<keyword evidence="4 12" id="KW-0808">Transferase</keyword>
<comment type="similarity">
    <text evidence="8">Belongs to the glycosyltransferase 2 family. CrtQ subfamily.</text>
</comment>
<evidence type="ECO:0000256" key="2">
    <source>
        <dbReference type="ARBA" id="ARBA00022475"/>
    </source>
</evidence>
<dbReference type="GO" id="GO:0016757">
    <property type="term" value="F:glycosyltransferase activity"/>
    <property type="evidence" value="ECO:0007669"/>
    <property type="project" value="UniProtKB-KW"/>
</dbReference>
<feature type="region of interest" description="Disordered" evidence="10">
    <location>
        <begin position="237"/>
        <end position="260"/>
    </location>
</feature>
<dbReference type="GO" id="GO:0005886">
    <property type="term" value="C:plasma membrane"/>
    <property type="evidence" value="ECO:0007669"/>
    <property type="project" value="UniProtKB-SubCell"/>
</dbReference>
<evidence type="ECO:0000259" key="11">
    <source>
        <dbReference type="Pfam" id="PF00535"/>
    </source>
</evidence>
<reference evidence="12 14" key="1">
    <citation type="submission" date="2019-06" db="EMBL/GenBank/DDBJ databases">
        <title>Sequencing the genomes of 1000 actinobacteria strains.</title>
        <authorList>
            <person name="Klenk H.-P."/>
        </authorList>
    </citation>
    <scope>NUCLEOTIDE SEQUENCE [LARGE SCALE GENOMIC DNA]</scope>
    <source>
        <strain evidence="12 14">DSM 42059</strain>
    </source>
</reference>
<dbReference type="SUPFAM" id="SSF53448">
    <property type="entry name" value="Nucleotide-diphospho-sugar transferases"/>
    <property type="match status" value="1"/>
</dbReference>
<dbReference type="EMBL" id="VIWW01000001">
    <property type="protein sequence ID" value="TWG07131.1"/>
    <property type="molecule type" value="Genomic_DNA"/>
</dbReference>
<dbReference type="InterPro" id="IPR029044">
    <property type="entry name" value="Nucleotide-diphossugar_trans"/>
</dbReference>
<reference evidence="13 15" key="2">
    <citation type="submission" date="2022-10" db="EMBL/GenBank/DDBJ databases">
        <title>The complete genomes of actinobacterial strains from the NBC collection.</title>
        <authorList>
            <person name="Joergensen T.S."/>
            <person name="Alvarez Arevalo M."/>
            <person name="Sterndorff E.B."/>
            <person name="Faurdal D."/>
            <person name="Vuksanovic O."/>
            <person name="Mourched A.-S."/>
            <person name="Charusanti P."/>
            <person name="Shaw S."/>
            <person name="Blin K."/>
            <person name="Weber T."/>
        </authorList>
    </citation>
    <scope>NUCLEOTIDE SEQUENCE [LARGE SCALE GENOMIC DNA]</scope>
    <source>
        <strain evidence="13 15">NBC 01769</strain>
    </source>
</reference>
<name>A0A561V691_9ACTN</name>
<dbReference type="EMBL" id="CP109114">
    <property type="protein sequence ID" value="WSC12032.1"/>
    <property type="molecule type" value="Genomic_DNA"/>
</dbReference>
<evidence type="ECO:0000256" key="4">
    <source>
        <dbReference type="ARBA" id="ARBA00022679"/>
    </source>
</evidence>
<keyword evidence="3 13" id="KW-0328">Glycosyltransferase</keyword>
<sequence length="260" mass="27371">MRNIVEALVVAVPAHNEAATLPATLRSIRRALLESRNAGALTVRLVVAADSCTDTTSADAARWGADVVEVRQRMAGAARAAAVARGLRSCGARPEATWIVTTDADCVVRPSWLTHQLDCAGRGWHCVLGTVRISPDPPVAASVRALHEAHYFADRTGPDWSHPHVHGANLGIRGDVYLRAGGFPALPHSEDRALVDALPTRARILRTDACPVLTSGRTAPRAPHGFGTYLGHLTARGCPSSSVDSPGPRTAPHGAGPGDR</sequence>
<evidence type="ECO:0000256" key="9">
    <source>
        <dbReference type="ARBA" id="ARBA00040345"/>
    </source>
</evidence>
<comment type="subcellular location">
    <subcellularLocation>
        <location evidence="1">Cell membrane</location>
    </subcellularLocation>
</comment>
<evidence type="ECO:0000313" key="15">
    <source>
        <dbReference type="Proteomes" id="UP001330827"/>
    </source>
</evidence>
<evidence type="ECO:0000256" key="6">
    <source>
        <dbReference type="ARBA" id="ARBA00037281"/>
    </source>
</evidence>
<evidence type="ECO:0000256" key="1">
    <source>
        <dbReference type="ARBA" id="ARBA00004236"/>
    </source>
</evidence>
<protein>
    <recommendedName>
        <fullName evidence="9">4,4'-diaponeurosporenoate glycosyltransferase</fullName>
    </recommendedName>
</protein>
<proteinExistence type="inferred from homology"/>
<evidence type="ECO:0000256" key="8">
    <source>
        <dbReference type="ARBA" id="ARBA00038120"/>
    </source>
</evidence>
<dbReference type="PANTHER" id="PTHR43646:SF2">
    <property type="entry name" value="GLYCOSYLTRANSFERASE 2-LIKE DOMAIN-CONTAINING PROTEIN"/>
    <property type="match status" value="1"/>
</dbReference>
<dbReference type="OrthoDB" id="9777873at2"/>
<feature type="domain" description="Glycosyltransferase 2-like" evidence="11">
    <location>
        <begin position="10"/>
        <end position="173"/>
    </location>
</feature>
<gene>
    <name evidence="12" type="ORF">FHX80_115635</name>
    <name evidence="13" type="ORF">OIE64_03670</name>
</gene>
<evidence type="ECO:0000256" key="7">
    <source>
        <dbReference type="ARBA" id="ARBA00037904"/>
    </source>
</evidence>
<dbReference type="Proteomes" id="UP001330827">
    <property type="component" value="Chromosome"/>
</dbReference>
<evidence type="ECO:0000256" key="5">
    <source>
        <dbReference type="ARBA" id="ARBA00023136"/>
    </source>
</evidence>
<organism evidence="12 14">
    <name type="scientific">Streptomyces brevispora</name>
    <dbReference type="NCBI Taxonomy" id="887462"/>
    <lineage>
        <taxon>Bacteria</taxon>
        <taxon>Bacillati</taxon>
        <taxon>Actinomycetota</taxon>
        <taxon>Actinomycetes</taxon>
        <taxon>Kitasatosporales</taxon>
        <taxon>Streptomycetaceae</taxon>
        <taxon>Streptomyces</taxon>
    </lineage>
</organism>
<comment type="pathway">
    <text evidence="7">Carotenoid biosynthesis; staphyloxanthin biosynthesis; staphyloxanthin from farnesyl diphosphate: step 4/5.</text>
</comment>
<dbReference type="InterPro" id="IPR001173">
    <property type="entry name" value="Glyco_trans_2-like"/>
</dbReference>
<dbReference type="Gene3D" id="3.90.550.10">
    <property type="entry name" value="Spore Coat Polysaccharide Biosynthesis Protein SpsA, Chain A"/>
    <property type="match status" value="1"/>
</dbReference>
<evidence type="ECO:0000256" key="10">
    <source>
        <dbReference type="SAM" id="MobiDB-lite"/>
    </source>
</evidence>
<keyword evidence="15" id="KW-1185">Reference proteome</keyword>